<evidence type="ECO:0000313" key="5">
    <source>
        <dbReference type="EMBL" id="KNE62846.1"/>
    </source>
</evidence>
<comment type="similarity">
    <text evidence="1">Belongs to the SNAP-25 family.</text>
</comment>
<dbReference type="OMA" id="TNQRMER"/>
<keyword evidence="2" id="KW-0175">Coiled coil</keyword>
<feature type="region of interest" description="Disordered" evidence="3">
    <location>
        <begin position="1"/>
        <end position="161"/>
    </location>
</feature>
<organism evidence="5 6">
    <name type="scientific">Allomyces macrogynus (strain ATCC 38327)</name>
    <name type="common">Allomyces javanicus var. macrogynus</name>
    <dbReference type="NCBI Taxonomy" id="578462"/>
    <lineage>
        <taxon>Eukaryota</taxon>
        <taxon>Fungi</taxon>
        <taxon>Fungi incertae sedis</taxon>
        <taxon>Blastocladiomycota</taxon>
        <taxon>Blastocladiomycetes</taxon>
        <taxon>Blastocladiales</taxon>
        <taxon>Blastocladiaceae</taxon>
        <taxon>Allomyces</taxon>
    </lineage>
</organism>
<dbReference type="SMART" id="SM00397">
    <property type="entry name" value="t_SNARE"/>
    <property type="match status" value="2"/>
</dbReference>
<dbReference type="PANTHER" id="PTHR19305">
    <property type="entry name" value="SYNAPTOSOMAL ASSOCIATED PROTEIN"/>
    <property type="match status" value="1"/>
</dbReference>
<feature type="coiled-coil region" evidence="2">
    <location>
        <begin position="166"/>
        <end position="229"/>
    </location>
</feature>
<feature type="compositionally biased region" description="Basic and acidic residues" evidence="3">
    <location>
        <begin position="281"/>
        <end position="292"/>
    </location>
</feature>
<evidence type="ECO:0000259" key="4">
    <source>
        <dbReference type="PROSITE" id="PS50192"/>
    </source>
</evidence>
<dbReference type="InterPro" id="IPR000727">
    <property type="entry name" value="T_SNARE_dom"/>
</dbReference>
<dbReference type="PANTHER" id="PTHR19305:SF9">
    <property type="entry name" value="SYNAPTOSOMAL-ASSOCIATED PROTEIN 29"/>
    <property type="match status" value="1"/>
</dbReference>
<evidence type="ECO:0000256" key="2">
    <source>
        <dbReference type="SAM" id="Coils"/>
    </source>
</evidence>
<dbReference type="GO" id="GO:0019905">
    <property type="term" value="F:syntaxin binding"/>
    <property type="evidence" value="ECO:0007669"/>
    <property type="project" value="TreeGrafter"/>
</dbReference>
<dbReference type="SUPFAM" id="SSF58038">
    <property type="entry name" value="SNARE fusion complex"/>
    <property type="match status" value="2"/>
</dbReference>
<reference evidence="6" key="2">
    <citation type="submission" date="2009-11" db="EMBL/GenBank/DDBJ databases">
        <title>The Genome Sequence of Allomyces macrogynus strain ATCC 38327.</title>
        <authorList>
            <consortium name="The Broad Institute Genome Sequencing Platform"/>
            <person name="Russ C."/>
            <person name="Cuomo C."/>
            <person name="Shea T."/>
            <person name="Young S.K."/>
            <person name="Zeng Q."/>
            <person name="Koehrsen M."/>
            <person name="Haas B."/>
            <person name="Borodovsky M."/>
            <person name="Guigo R."/>
            <person name="Alvarado L."/>
            <person name="Berlin A."/>
            <person name="Borenstein D."/>
            <person name="Chen Z."/>
            <person name="Engels R."/>
            <person name="Freedman E."/>
            <person name="Gellesch M."/>
            <person name="Goldberg J."/>
            <person name="Griggs A."/>
            <person name="Gujja S."/>
            <person name="Heiman D."/>
            <person name="Hepburn T."/>
            <person name="Howarth C."/>
            <person name="Jen D."/>
            <person name="Larson L."/>
            <person name="Lewis B."/>
            <person name="Mehta T."/>
            <person name="Park D."/>
            <person name="Pearson M."/>
            <person name="Roberts A."/>
            <person name="Saif S."/>
            <person name="Shenoy N."/>
            <person name="Sisk P."/>
            <person name="Stolte C."/>
            <person name="Sykes S."/>
            <person name="Walk T."/>
            <person name="White J."/>
            <person name="Yandava C."/>
            <person name="Burger G."/>
            <person name="Gray M.W."/>
            <person name="Holland P.W.H."/>
            <person name="King N."/>
            <person name="Lang F.B.F."/>
            <person name="Roger A.J."/>
            <person name="Ruiz-Trillo I."/>
            <person name="Lander E."/>
            <person name="Nusbaum C."/>
        </authorList>
    </citation>
    <scope>NUCLEOTIDE SEQUENCE [LARGE SCALE GENOMIC DNA]</scope>
    <source>
        <strain evidence="6">ATCC 38327</strain>
    </source>
</reference>
<feature type="compositionally biased region" description="Low complexity" evidence="3">
    <location>
        <begin position="1"/>
        <end position="11"/>
    </location>
</feature>
<dbReference type="GO" id="GO:0031201">
    <property type="term" value="C:SNARE complex"/>
    <property type="evidence" value="ECO:0007669"/>
    <property type="project" value="TreeGrafter"/>
</dbReference>
<dbReference type="AlphaFoldDB" id="A0A0L0SK33"/>
<gene>
    <name evidence="5" type="ORF">AMAG_08025</name>
</gene>
<reference evidence="5 6" key="1">
    <citation type="submission" date="2009-11" db="EMBL/GenBank/DDBJ databases">
        <title>Annotation of Allomyces macrogynus ATCC 38327.</title>
        <authorList>
            <consortium name="The Broad Institute Genome Sequencing Platform"/>
            <person name="Russ C."/>
            <person name="Cuomo C."/>
            <person name="Burger G."/>
            <person name="Gray M.W."/>
            <person name="Holland P.W.H."/>
            <person name="King N."/>
            <person name="Lang F.B.F."/>
            <person name="Roger A.J."/>
            <person name="Ruiz-Trillo I."/>
            <person name="Young S.K."/>
            <person name="Zeng Q."/>
            <person name="Gargeya S."/>
            <person name="Fitzgerald M."/>
            <person name="Haas B."/>
            <person name="Abouelleil A."/>
            <person name="Alvarado L."/>
            <person name="Arachchi H.M."/>
            <person name="Berlin A."/>
            <person name="Chapman S.B."/>
            <person name="Gearin G."/>
            <person name="Goldberg J."/>
            <person name="Griggs A."/>
            <person name="Gujja S."/>
            <person name="Hansen M."/>
            <person name="Heiman D."/>
            <person name="Howarth C."/>
            <person name="Larimer J."/>
            <person name="Lui A."/>
            <person name="MacDonald P.J.P."/>
            <person name="McCowen C."/>
            <person name="Montmayeur A."/>
            <person name="Murphy C."/>
            <person name="Neiman D."/>
            <person name="Pearson M."/>
            <person name="Priest M."/>
            <person name="Roberts A."/>
            <person name="Saif S."/>
            <person name="Shea T."/>
            <person name="Sisk P."/>
            <person name="Stolte C."/>
            <person name="Sykes S."/>
            <person name="Wortman J."/>
            <person name="Nusbaum C."/>
            <person name="Birren B."/>
        </authorList>
    </citation>
    <scope>NUCLEOTIDE SEQUENCE [LARGE SCALE GENOMIC DNA]</scope>
    <source>
        <strain evidence="5 6">ATCC 38327</strain>
    </source>
</reference>
<dbReference type="eggNOG" id="KOG3065">
    <property type="taxonomic scope" value="Eukaryota"/>
</dbReference>
<protein>
    <recommendedName>
        <fullName evidence="4">t-SNARE coiled-coil homology domain-containing protein</fullName>
    </recommendedName>
</protein>
<dbReference type="GO" id="GO:0006906">
    <property type="term" value="P:vesicle fusion"/>
    <property type="evidence" value="ECO:0007669"/>
    <property type="project" value="TreeGrafter"/>
</dbReference>
<feature type="compositionally biased region" description="Gly residues" evidence="3">
    <location>
        <begin position="50"/>
        <end position="75"/>
    </location>
</feature>
<feature type="domain" description="T-SNARE coiled-coil homology" evidence="4">
    <location>
        <begin position="339"/>
        <end position="401"/>
    </location>
</feature>
<name>A0A0L0SK33_ALLM3</name>
<dbReference type="STRING" id="578462.A0A0L0SK33"/>
<dbReference type="GO" id="GO:0005484">
    <property type="term" value="F:SNAP receptor activity"/>
    <property type="evidence" value="ECO:0007669"/>
    <property type="project" value="TreeGrafter"/>
</dbReference>
<feature type="compositionally biased region" description="Polar residues" evidence="3">
    <location>
        <begin position="295"/>
        <end position="304"/>
    </location>
</feature>
<keyword evidence="6" id="KW-1185">Reference proteome</keyword>
<feature type="compositionally biased region" description="Basic and acidic residues" evidence="3">
    <location>
        <begin position="378"/>
        <end position="392"/>
    </location>
</feature>
<feature type="region of interest" description="Disordered" evidence="3">
    <location>
        <begin position="375"/>
        <end position="404"/>
    </location>
</feature>
<dbReference type="GO" id="GO:0006887">
    <property type="term" value="P:exocytosis"/>
    <property type="evidence" value="ECO:0007669"/>
    <property type="project" value="TreeGrafter"/>
</dbReference>
<dbReference type="VEuPathDB" id="FungiDB:AMAG_08025"/>
<dbReference type="OrthoDB" id="18679at2759"/>
<feature type="region of interest" description="Disordered" evidence="3">
    <location>
        <begin position="281"/>
        <end position="337"/>
    </location>
</feature>
<dbReference type="EMBL" id="GG745341">
    <property type="protein sequence ID" value="KNE62846.1"/>
    <property type="molecule type" value="Genomic_DNA"/>
</dbReference>
<sequence>MSYNSGYPAPRARSRSRGPAEDRYYGGSSSPSAAQPPRADSGYMDPNARGRGGYGDQGGRGGYQSQGGYQGGQGGYQSQYQGSGGYQSQYQGSSGYGASSSSSAVAQRGQYYPPAPADARAELFQGSGYDPRTGGRSPAPPPAGAPSGEYERRHHPQEAEGVFYSAEDEERAYQDTYAEIQQVKGESVQTSRSALRKIRETEEVAASSMRRLQEQNDKLTHVEERMTQAEYHAHKAENKTQDLQKLNKNFILSTFSFSNPFTRSKRKEEKLRKELEAKNKLAAEKEALRKENAAQQRNLETSLNDAEGRHTPGHYPGASSSSAAPQRSRADYLPEEENCEMEREIDSNLDEISSGLGRLKMMGLAMGDAIDQSNEQLGRIDRRTDQVHDRVQRTGAKLHQMARK</sequence>
<evidence type="ECO:0000313" key="6">
    <source>
        <dbReference type="Proteomes" id="UP000054350"/>
    </source>
</evidence>
<proteinExistence type="inferred from homology"/>
<dbReference type="CDD" id="cd15857">
    <property type="entry name" value="SNARE_SEC9C"/>
    <property type="match status" value="1"/>
</dbReference>
<dbReference type="PROSITE" id="PS50192">
    <property type="entry name" value="T_SNARE"/>
    <property type="match status" value="1"/>
</dbReference>
<evidence type="ECO:0000256" key="1">
    <source>
        <dbReference type="ARBA" id="ARBA00009480"/>
    </source>
</evidence>
<feature type="compositionally biased region" description="Low complexity" evidence="3">
    <location>
        <begin position="76"/>
        <end position="110"/>
    </location>
</feature>
<accession>A0A0L0SK33</accession>
<dbReference type="Proteomes" id="UP000054350">
    <property type="component" value="Unassembled WGS sequence"/>
</dbReference>
<dbReference type="GO" id="GO:0005886">
    <property type="term" value="C:plasma membrane"/>
    <property type="evidence" value="ECO:0007669"/>
    <property type="project" value="TreeGrafter"/>
</dbReference>
<feature type="compositionally biased region" description="Low complexity" evidence="3">
    <location>
        <begin position="28"/>
        <end position="41"/>
    </location>
</feature>
<dbReference type="Gene3D" id="1.20.5.110">
    <property type="match status" value="2"/>
</dbReference>
<evidence type="ECO:0000256" key="3">
    <source>
        <dbReference type="SAM" id="MobiDB-lite"/>
    </source>
</evidence>
<feature type="compositionally biased region" description="Basic and acidic residues" evidence="3">
    <location>
        <begin position="149"/>
        <end position="158"/>
    </location>
</feature>